<dbReference type="Proteomes" id="UP000286134">
    <property type="component" value="Unassembled WGS sequence"/>
</dbReference>
<dbReference type="GO" id="GO:0005829">
    <property type="term" value="C:cytosol"/>
    <property type="evidence" value="ECO:0007669"/>
    <property type="project" value="TreeGrafter"/>
</dbReference>
<dbReference type="GO" id="GO:0005524">
    <property type="term" value="F:ATP binding"/>
    <property type="evidence" value="ECO:0007669"/>
    <property type="project" value="UniProtKB-KW"/>
</dbReference>
<evidence type="ECO:0000256" key="1">
    <source>
        <dbReference type="ARBA" id="ARBA00005790"/>
    </source>
</evidence>
<dbReference type="PANTHER" id="PTHR23117:SF13">
    <property type="entry name" value="GUANYLATE KINASE"/>
    <property type="match status" value="1"/>
</dbReference>
<gene>
    <name evidence="10" type="ORF">OnM2_068053</name>
</gene>
<keyword evidence="7" id="KW-0067">ATP-binding</keyword>
<evidence type="ECO:0000256" key="3">
    <source>
        <dbReference type="ARBA" id="ARBA00016296"/>
    </source>
</evidence>
<dbReference type="OrthoDB" id="6334211at2759"/>
<dbReference type="InterPro" id="IPR008145">
    <property type="entry name" value="GK/Ca_channel_bsu"/>
</dbReference>
<dbReference type="InterPro" id="IPR017665">
    <property type="entry name" value="Guanylate_kinase"/>
</dbReference>
<evidence type="ECO:0000256" key="2">
    <source>
        <dbReference type="ARBA" id="ARBA00012961"/>
    </source>
</evidence>
<comment type="caution">
    <text evidence="10">The sequence shown here is derived from an EMBL/GenBank/DDBJ whole genome shotgun (WGS) entry which is preliminary data.</text>
</comment>
<name>A0A420HLI4_9PEZI</name>
<proteinExistence type="inferred from homology"/>
<keyword evidence="5" id="KW-0547">Nucleotide-binding</keyword>
<evidence type="ECO:0000256" key="5">
    <source>
        <dbReference type="ARBA" id="ARBA00022741"/>
    </source>
</evidence>
<dbReference type="STRING" id="212602.A0A420HLI4"/>
<dbReference type="SMART" id="SM00072">
    <property type="entry name" value="GuKc"/>
    <property type="match status" value="1"/>
</dbReference>
<dbReference type="InterPro" id="IPR027417">
    <property type="entry name" value="P-loop_NTPase"/>
</dbReference>
<dbReference type="EMBL" id="MCFK01006863">
    <property type="protein sequence ID" value="RKF58295.1"/>
    <property type="molecule type" value="Genomic_DNA"/>
</dbReference>
<dbReference type="FunFam" id="3.40.50.300:FF:000776">
    <property type="entry name" value="Guanylate kinase 2"/>
    <property type="match status" value="1"/>
</dbReference>
<dbReference type="NCBIfam" id="TIGR03263">
    <property type="entry name" value="guanyl_kin"/>
    <property type="match status" value="1"/>
</dbReference>
<sequence>MLILNLRRSTLKQINAKNVVAIRLVKRHLQASFSTKHSFDHFYHLNSVKETNRIHIMALDTSSSSATTKRCVKDTRPLVISGPSGVGKGTLCNLLLSRHPSIFATTVSHTTREPRLGELDGREYYFISNDEFEKLINRGAFVEHAKFGGHRYGTSKETIDQILKQNRVPVLDIEMEGVKQIKASQIAARFLFIAPPSIELLEQRLRGRGTEKEESIQKRLAQAQHELAYAATEGAHDITIVNDDLEEAYACLQKFIFED</sequence>
<dbReference type="SUPFAM" id="SSF52540">
    <property type="entry name" value="P-loop containing nucleoside triphosphate hydrolases"/>
    <property type="match status" value="1"/>
</dbReference>
<reference evidence="10 11" key="1">
    <citation type="journal article" date="2018" name="BMC Genomics">
        <title>Comparative genome analyses reveal sequence features reflecting distinct modes of host-adaptation between dicot and monocot powdery mildew.</title>
        <authorList>
            <person name="Wu Y."/>
            <person name="Ma X."/>
            <person name="Pan Z."/>
            <person name="Kale S.D."/>
            <person name="Song Y."/>
            <person name="King H."/>
            <person name="Zhang Q."/>
            <person name="Presley C."/>
            <person name="Deng X."/>
            <person name="Wei C.I."/>
            <person name="Xiao S."/>
        </authorList>
    </citation>
    <scope>NUCLEOTIDE SEQUENCE [LARGE SCALE GENOMIC DNA]</scope>
    <source>
        <strain evidence="10">UMSG2</strain>
    </source>
</reference>
<organism evidence="10 11">
    <name type="scientific">Erysiphe neolycopersici</name>
    <dbReference type="NCBI Taxonomy" id="212602"/>
    <lineage>
        <taxon>Eukaryota</taxon>
        <taxon>Fungi</taxon>
        <taxon>Dikarya</taxon>
        <taxon>Ascomycota</taxon>
        <taxon>Pezizomycotina</taxon>
        <taxon>Leotiomycetes</taxon>
        <taxon>Erysiphales</taxon>
        <taxon>Erysiphaceae</taxon>
        <taxon>Erysiphe</taxon>
    </lineage>
</organism>
<evidence type="ECO:0000313" key="10">
    <source>
        <dbReference type="EMBL" id="RKF58295.1"/>
    </source>
</evidence>
<evidence type="ECO:0000259" key="9">
    <source>
        <dbReference type="PROSITE" id="PS50052"/>
    </source>
</evidence>
<dbReference type="CDD" id="cd00071">
    <property type="entry name" value="GMPK"/>
    <property type="match status" value="1"/>
</dbReference>
<dbReference type="EC" id="2.7.4.8" evidence="2"/>
<keyword evidence="6 10" id="KW-0418">Kinase</keyword>
<dbReference type="GO" id="GO:0004385">
    <property type="term" value="F:GMP kinase activity"/>
    <property type="evidence" value="ECO:0007669"/>
    <property type="project" value="UniProtKB-EC"/>
</dbReference>
<dbReference type="PANTHER" id="PTHR23117">
    <property type="entry name" value="GUANYLATE KINASE-RELATED"/>
    <property type="match status" value="1"/>
</dbReference>
<dbReference type="AlphaFoldDB" id="A0A420HLI4"/>
<dbReference type="PROSITE" id="PS00856">
    <property type="entry name" value="GUANYLATE_KINASE_1"/>
    <property type="match status" value="1"/>
</dbReference>
<dbReference type="InterPro" id="IPR008144">
    <property type="entry name" value="Guanylate_kin-like_dom"/>
</dbReference>
<dbReference type="Pfam" id="PF00625">
    <property type="entry name" value="Guanylate_kin"/>
    <property type="match status" value="1"/>
</dbReference>
<dbReference type="PROSITE" id="PS50052">
    <property type="entry name" value="GUANYLATE_KINASE_2"/>
    <property type="match status" value="1"/>
</dbReference>
<keyword evidence="4" id="KW-0808">Transferase</keyword>
<evidence type="ECO:0000256" key="6">
    <source>
        <dbReference type="ARBA" id="ARBA00022777"/>
    </source>
</evidence>
<keyword evidence="11" id="KW-1185">Reference proteome</keyword>
<dbReference type="Gene3D" id="3.40.50.300">
    <property type="entry name" value="P-loop containing nucleotide triphosphate hydrolases"/>
    <property type="match status" value="1"/>
</dbReference>
<evidence type="ECO:0000256" key="8">
    <source>
        <dbReference type="ARBA" id="ARBA00030128"/>
    </source>
</evidence>
<accession>A0A420HLI4</accession>
<comment type="similarity">
    <text evidence="1">Belongs to the guanylate kinase family.</text>
</comment>
<evidence type="ECO:0000256" key="7">
    <source>
        <dbReference type="ARBA" id="ARBA00022840"/>
    </source>
</evidence>
<dbReference type="InterPro" id="IPR020590">
    <property type="entry name" value="Guanylate_kinase_CS"/>
</dbReference>
<protein>
    <recommendedName>
        <fullName evidence="3">Guanylate kinase</fullName>
        <ecNumber evidence="2">2.7.4.8</ecNumber>
    </recommendedName>
    <alternativeName>
        <fullName evidence="8">GMP kinase</fullName>
    </alternativeName>
</protein>
<evidence type="ECO:0000256" key="4">
    <source>
        <dbReference type="ARBA" id="ARBA00022679"/>
    </source>
</evidence>
<evidence type="ECO:0000313" key="11">
    <source>
        <dbReference type="Proteomes" id="UP000286134"/>
    </source>
</evidence>
<feature type="domain" description="Guanylate kinase-like" evidence="9">
    <location>
        <begin position="75"/>
        <end position="257"/>
    </location>
</feature>